<evidence type="ECO:0000256" key="9">
    <source>
        <dbReference type="NCBIfam" id="TIGR00152"/>
    </source>
</evidence>
<dbReference type="UniPathway" id="UPA00241">
    <property type="reaction ID" value="UER00356"/>
</dbReference>
<dbReference type="EMBL" id="NMUQ01000001">
    <property type="protein sequence ID" value="OXM17031.1"/>
    <property type="molecule type" value="Genomic_DNA"/>
</dbReference>
<dbReference type="CDD" id="cd02022">
    <property type="entry name" value="DPCK"/>
    <property type="match status" value="1"/>
</dbReference>
<evidence type="ECO:0000256" key="5">
    <source>
        <dbReference type="ARBA" id="ARBA00022777"/>
    </source>
</evidence>
<dbReference type="PANTHER" id="PTHR10695">
    <property type="entry name" value="DEPHOSPHO-COA KINASE-RELATED"/>
    <property type="match status" value="1"/>
</dbReference>
<dbReference type="PROSITE" id="PS51219">
    <property type="entry name" value="DPCK"/>
    <property type="match status" value="1"/>
</dbReference>
<dbReference type="GO" id="GO:0005524">
    <property type="term" value="F:ATP binding"/>
    <property type="evidence" value="ECO:0007669"/>
    <property type="project" value="UniProtKB-UniRule"/>
</dbReference>
<comment type="caution">
    <text evidence="10">The sequence shown here is derived from an EMBL/GenBank/DDBJ whole genome shotgun (WGS) entry which is preliminary data.</text>
</comment>
<keyword evidence="4 8" id="KW-0547">Nucleotide-binding</keyword>
<organism evidence="10 11">
    <name type="scientific">Paenibacillus herberti</name>
    <dbReference type="NCBI Taxonomy" id="1619309"/>
    <lineage>
        <taxon>Bacteria</taxon>
        <taxon>Bacillati</taxon>
        <taxon>Bacillota</taxon>
        <taxon>Bacilli</taxon>
        <taxon>Bacillales</taxon>
        <taxon>Paenibacillaceae</taxon>
        <taxon>Paenibacillus</taxon>
    </lineage>
</organism>
<proteinExistence type="inferred from homology"/>
<comment type="similarity">
    <text evidence="1 8">Belongs to the CoaE family.</text>
</comment>
<reference evidence="10 11" key="1">
    <citation type="submission" date="2017-07" db="EMBL/GenBank/DDBJ databases">
        <title>Paenibacillus herberti R33 genome sequencing and assembly.</title>
        <authorList>
            <person name="Su W."/>
        </authorList>
    </citation>
    <scope>NUCLEOTIDE SEQUENCE [LARGE SCALE GENOMIC DNA]</scope>
    <source>
        <strain evidence="10 11">R33</strain>
    </source>
</reference>
<keyword evidence="5 8" id="KW-0418">Kinase</keyword>
<accession>A0A229P4Q0</accession>
<dbReference type="InterPro" id="IPR001977">
    <property type="entry name" value="Depp_CoAkinase"/>
</dbReference>
<evidence type="ECO:0000256" key="2">
    <source>
        <dbReference type="ARBA" id="ARBA00022490"/>
    </source>
</evidence>
<evidence type="ECO:0000313" key="11">
    <source>
        <dbReference type="Proteomes" id="UP000215145"/>
    </source>
</evidence>
<keyword evidence="2 8" id="KW-0963">Cytoplasm</keyword>
<evidence type="ECO:0000256" key="4">
    <source>
        <dbReference type="ARBA" id="ARBA00022741"/>
    </source>
</evidence>
<feature type="binding site" evidence="8">
    <location>
        <begin position="10"/>
        <end position="15"/>
    </location>
    <ligand>
        <name>ATP</name>
        <dbReference type="ChEBI" id="CHEBI:30616"/>
    </ligand>
</feature>
<dbReference type="AlphaFoldDB" id="A0A229P4Q0"/>
<dbReference type="FunFam" id="3.40.50.300:FF:000991">
    <property type="entry name" value="Dephospho-CoA kinase"/>
    <property type="match status" value="1"/>
</dbReference>
<dbReference type="InterPro" id="IPR027417">
    <property type="entry name" value="P-loop_NTPase"/>
</dbReference>
<dbReference type="PANTHER" id="PTHR10695:SF46">
    <property type="entry name" value="BIFUNCTIONAL COENZYME A SYNTHASE-RELATED"/>
    <property type="match status" value="1"/>
</dbReference>
<dbReference type="GO" id="GO:0004140">
    <property type="term" value="F:dephospho-CoA kinase activity"/>
    <property type="evidence" value="ECO:0007669"/>
    <property type="project" value="UniProtKB-UniRule"/>
</dbReference>
<protein>
    <recommendedName>
        <fullName evidence="8 9">Dephospho-CoA kinase</fullName>
        <ecNumber evidence="8 9">2.7.1.24</ecNumber>
    </recommendedName>
    <alternativeName>
        <fullName evidence="8">Dephosphocoenzyme A kinase</fullName>
    </alternativeName>
</protein>
<keyword evidence="3 8" id="KW-0808">Transferase</keyword>
<evidence type="ECO:0000313" key="10">
    <source>
        <dbReference type="EMBL" id="OXM17031.1"/>
    </source>
</evidence>
<dbReference type="Pfam" id="PF01121">
    <property type="entry name" value="CoaE"/>
    <property type="match status" value="1"/>
</dbReference>
<dbReference type="RefSeq" id="WP_089524108.1">
    <property type="nucleotide sequence ID" value="NZ_NMUQ01000001.1"/>
</dbReference>
<sequence>MRIGLTGGIASGKSTVSRLLRERGVFVSDADEAARAVVLPGEPALAEVVDVFGAEVLLSDGKLDRAALGRIVFGQPDKLRQLEAILHPAIRRHMKEEMDRAEQERPGGLVAADIPLLYETGQDDAYDGVMVVYVPAEIQLDRLIKRNGMDREEALRRIGLQMDLEEKKLRADWVIDNSGSEEETRVQVDSFLADRGRL</sequence>
<dbReference type="Proteomes" id="UP000215145">
    <property type="component" value="Unassembled WGS sequence"/>
</dbReference>
<evidence type="ECO:0000256" key="7">
    <source>
        <dbReference type="ARBA" id="ARBA00022993"/>
    </source>
</evidence>
<dbReference type="GO" id="GO:0015937">
    <property type="term" value="P:coenzyme A biosynthetic process"/>
    <property type="evidence" value="ECO:0007669"/>
    <property type="project" value="UniProtKB-UniRule"/>
</dbReference>
<name>A0A229P4Q0_9BACL</name>
<dbReference type="Gene3D" id="3.40.50.300">
    <property type="entry name" value="P-loop containing nucleotide triphosphate hydrolases"/>
    <property type="match status" value="1"/>
</dbReference>
<keyword evidence="7 8" id="KW-0173">Coenzyme A biosynthesis</keyword>
<evidence type="ECO:0000256" key="3">
    <source>
        <dbReference type="ARBA" id="ARBA00022679"/>
    </source>
</evidence>
<comment type="pathway">
    <text evidence="8">Cofactor biosynthesis; coenzyme A biosynthesis; CoA from (R)-pantothenate: step 5/5.</text>
</comment>
<dbReference type="OrthoDB" id="9812943at2"/>
<evidence type="ECO:0000256" key="8">
    <source>
        <dbReference type="HAMAP-Rule" id="MF_00376"/>
    </source>
</evidence>
<keyword evidence="6 8" id="KW-0067">ATP-binding</keyword>
<comment type="subcellular location">
    <subcellularLocation>
        <location evidence="8">Cytoplasm</location>
    </subcellularLocation>
</comment>
<gene>
    <name evidence="8" type="primary">coaE</name>
    <name evidence="10" type="ORF">CGZ75_10490</name>
</gene>
<evidence type="ECO:0000256" key="1">
    <source>
        <dbReference type="ARBA" id="ARBA00009018"/>
    </source>
</evidence>
<evidence type="ECO:0000256" key="6">
    <source>
        <dbReference type="ARBA" id="ARBA00022840"/>
    </source>
</evidence>
<dbReference type="NCBIfam" id="TIGR00152">
    <property type="entry name" value="dephospho-CoA kinase"/>
    <property type="match status" value="1"/>
</dbReference>
<dbReference type="EC" id="2.7.1.24" evidence="8 9"/>
<keyword evidence="11" id="KW-1185">Reference proteome</keyword>
<comment type="function">
    <text evidence="8">Catalyzes the phosphorylation of the 3'-hydroxyl group of dephosphocoenzyme A to form coenzyme A.</text>
</comment>
<dbReference type="SUPFAM" id="SSF52540">
    <property type="entry name" value="P-loop containing nucleoside triphosphate hydrolases"/>
    <property type="match status" value="1"/>
</dbReference>
<dbReference type="HAMAP" id="MF_00376">
    <property type="entry name" value="Dephospho_CoA_kinase"/>
    <property type="match status" value="1"/>
</dbReference>
<comment type="catalytic activity">
    <reaction evidence="8">
        <text>3'-dephospho-CoA + ATP = ADP + CoA + H(+)</text>
        <dbReference type="Rhea" id="RHEA:18245"/>
        <dbReference type="ChEBI" id="CHEBI:15378"/>
        <dbReference type="ChEBI" id="CHEBI:30616"/>
        <dbReference type="ChEBI" id="CHEBI:57287"/>
        <dbReference type="ChEBI" id="CHEBI:57328"/>
        <dbReference type="ChEBI" id="CHEBI:456216"/>
        <dbReference type="EC" id="2.7.1.24"/>
    </reaction>
</comment>
<dbReference type="GO" id="GO:0005737">
    <property type="term" value="C:cytoplasm"/>
    <property type="evidence" value="ECO:0007669"/>
    <property type="project" value="UniProtKB-SubCell"/>
</dbReference>